<protein>
    <submittedName>
        <fullName evidence="7">Alpha/beta hydrolase</fullName>
    </submittedName>
</protein>
<name>A0A3A4B4R6_9ACTN</name>
<keyword evidence="3 7" id="KW-0378">Hydrolase</keyword>
<keyword evidence="2 5" id="KW-0732">Signal</keyword>
<feature type="chain" id="PRO_5017322190" evidence="5">
    <location>
        <begin position="22"/>
        <end position="526"/>
    </location>
</feature>
<dbReference type="OrthoDB" id="3930934at2"/>
<feature type="region of interest" description="Disordered" evidence="4">
    <location>
        <begin position="494"/>
        <end position="526"/>
    </location>
</feature>
<feature type="domain" description="AB hydrolase-1" evidence="6">
    <location>
        <begin position="93"/>
        <end position="442"/>
    </location>
</feature>
<proteinExistence type="inferred from homology"/>
<evidence type="ECO:0000313" key="8">
    <source>
        <dbReference type="Proteomes" id="UP000265768"/>
    </source>
</evidence>
<dbReference type="InterPro" id="IPR051601">
    <property type="entry name" value="Serine_prot/Carboxylest_S33"/>
</dbReference>
<dbReference type="AlphaFoldDB" id="A0A3A4B4R6"/>
<evidence type="ECO:0000313" key="7">
    <source>
        <dbReference type="EMBL" id="RJL36141.1"/>
    </source>
</evidence>
<dbReference type="InterPro" id="IPR029058">
    <property type="entry name" value="AB_hydrolase_fold"/>
</dbReference>
<evidence type="ECO:0000256" key="3">
    <source>
        <dbReference type="ARBA" id="ARBA00022801"/>
    </source>
</evidence>
<evidence type="ECO:0000256" key="5">
    <source>
        <dbReference type="SAM" id="SignalP"/>
    </source>
</evidence>
<feature type="signal peptide" evidence="5">
    <location>
        <begin position="1"/>
        <end position="21"/>
    </location>
</feature>
<gene>
    <name evidence="7" type="ORF">D5H75_05180</name>
</gene>
<sequence length="526" mass="56605">MIALLVPAVAAALLTPPAAAAARDPAPGRAQAAQATTPGKAPAIAWAPCPQDPSADCGTLTVPVDRSRPGGPTTDLALARIKATDQNARIGSLLINPGGPGGSGVLFALAEARRFFSPEILRRFDVIGFDPRGVGASDPVVCSTELLARMPDPLMRSQADFDRWLDYNRRLREDCRARTGPVFDHVDSVSVARDMDDIRAAVGDEKLTYYGISYGTLIGQMYAETFPHRFRALALDSNMDHSLGTTGFIATESATVQDSFDEFAAWCRRDASCALHGRDVRAVFAGLLARAERGELRDPEHPDVVLTKLDVIARAFRDFYGPDWSVLARWLAAADAGTPTGAPAAASPAGSAQRSQEVTPFPVEVFCQDFRLPLRNYREYAAHVRLSERIAPDMRFSPLALSLTAMCLGRPAPIPNPQHRLRVDGTPPLLLANSLHDPATAYPWAVSSARQIGREARLLTYEGWGHGVYWQGECRAVFDAYLLSGAVPRPGARCPAVPPETRRATGVRPPLPVSPVPGLPGVPGWS</sequence>
<evidence type="ECO:0000256" key="1">
    <source>
        <dbReference type="ARBA" id="ARBA00010088"/>
    </source>
</evidence>
<dbReference type="Gene3D" id="3.40.50.1820">
    <property type="entry name" value="alpha/beta hydrolase"/>
    <property type="match status" value="1"/>
</dbReference>
<dbReference type="Pfam" id="PF00561">
    <property type="entry name" value="Abhydrolase_1"/>
    <property type="match status" value="1"/>
</dbReference>
<feature type="compositionally biased region" description="Pro residues" evidence="4">
    <location>
        <begin position="509"/>
        <end position="520"/>
    </location>
</feature>
<dbReference type="SUPFAM" id="SSF53474">
    <property type="entry name" value="alpha/beta-Hydrolases"/>
    <property type="match status" value="1"/>
</dbReference>
<evidence type="ECO:0000256" key="2">
    <source>
        <dbReference type="ARBA" id="ARBA00022729"/>
    </source>
</evidence>
<comment type="similarity">
    <text evidence="1">Belongs to the peptidase S33 family.</text>
</comment>
<reference evidence="7 8" key="1">
    <citation type="submission" date="2018-09" db="EMBL/GenBank/DDBJ databases">
        <title>YIM 75507 draft genome.</title>
        <authorList>
            <person name="Tang S."/>
            <person name="Feng Y."/>
        </authorList>
    </citation>
    <scope>NUCLEOTIDE SEQUENCE [LARGE SCALE GENOMIC DNA]</scope>
    <source>
        <strain evidence="7 8">YIM 75507</strain>
    </source>
</reference>
<comment type="caution">
    <text evidence="7">The sequence shown here is derived from an EMBL/GenBank/DDBJ whole genome shotgun (WGS) entry which is preliminary data.</text>
</comment>
<keyword evidence="8" id="KW-1185">Reference proteome</keyword>
<dbReference type="GO" id="GO:0016787">
    <property type="term" value="F:hydrolase activity"/>
    <property type="evidence" value="ECO:0007669"/>
    <property type="project" value="UniProtKB-KW"/>
</dbReference>
<dbReference type="PANTHER" id="PTHR43248">
    <property type="entry name" value="2-SUCCINYL-6-HYDROXY-2,4-CYCLOHEXADIENE-1-CARBOXYLATE SYNTHASE"/>
    <property type="match status" value="1"/>
</dbReference>
<evidence type="ECO:0000259" key="6">
    <source>
        <dbReference type="Pfam" id="PF00561"/>
    </source>
</evidence>
<accession>A0A3A4B4R6</accession>
<dbReference type="EMBL" id="QZEY01000001">
    <property type="protein sequence ID" value="RJL36141.1"/>
    <property type="molecule type" value="Genomic_DNA"/>
</dbReference>
<dbReference type="InterPro" id="IPR000073">
    <property type="entry name" value="AB_hydrolase_1"/>
</dbReference>
<dbReference type="PANTHER" id="PTHR43248:SF29">
    <property type="entry name" value="TRIPEPTIDYL AMINOPEPTIDASE"/>
    <property type="match status" value="1"/>
</dbReference>
<dbReference type="Proteomes" id="UP000265768">
    <property type="component" value="Unassembled WGS sequence"/>
</dbReference>
<evidence type="ECO:0000256" key="4">
    <source>
        <dbReference type="SAM" id="MobiDB-lite"/>
    </source>
</evidence>
<organism evidence="7 8">
    <name type="scientific">Bailinhaonella thermotolerans</name>
    <dbReference type="NCBI Taxonomy" id="1070861"/>
    <lineage>
        <taxon>Bacteria</taxon>
        <taxon>Bacillati</taxon>
        <taxon>Actinomycetota</taxon>
        <taxon>Actinomycetes</taxon>
        <taxon>Streptosporangiales</taxon>
        <taxon>Streptosporangiaceae</taxon>
        <taxon>Bailinhaonella</taxon>
    </lineage>
</organism>